<comment type="caution">
    <text evidence="2">The sequence shown here is derived from an EMBL/GenBank/DDBJ whole genome shotgun (WGS) entry which is preliminary data.</text>
</comment>
<dbReference type="AlphaFoldDB" id="A0A395W3U9"/>
<organism evidence="2 4">
    <name type="scientific">Holdemanella biformis</name>
    <dbReference type="NCBI Taxonomy" id="1735"/>
    <lineage>
        <taxon>Bacteria</taxon>
        <taxon>Bacillati</taxon>
        <taxon>Bacillota</taxon>
        <taxon>Erysipelotrichia</taxon>
        <taxon>Erysipelotrichales</taxon>
        <taxon>Erysipelotrichaceae</taxon>
        <taxon>Holdemanella</taxon>
    </lineage>
</organism>
<reference evidence="4 5" key="1">
    <citation type="submission" date="2018-08" db="EMBL/GenBank/DDBJ databases">
        <title>A genome reference for cultivated species of the human gut microbiota.</title>
        <authorList>
            <person name="Zou Y."/>
            <person name="Xue W."/>
            <person name="Luo G."/>
        </authorList>
    </citation>
    <scope>NUCLEOTIDE SEQUENCE [LARGE SCALE GENOMIC DNA]</scope>
    <source>
        <strain evidence="3 5">AF10-31</strain>
        <strain evidence="2 4">AF15-20</strain>
    </source>
</reference>
<dbReference type="EMBL" id="QSAT01000068">
    <property type="protein sequence ID" value="RGW71784.1"/>
    <property type="molecule type" value="Genomic_DNA"/>
</dbReference>
<evidence type="ECO:0000259" key="1">
    <source>
        <dbReference type="PROSITE" id="PS51464"/>
    </source>
</evidence>
<evidence type="ECO:0000313" key="2">
    <source>
        <dbReference type="EMBL" id="RGU89332.1"/>
    </source>
</evidence>
<dbReference type="Pfam" id="PF13580">
    <property type="entry name" value="SIS_2"/>
    <property type="match status" value="1"/>
</dbReference>
<dbReference type="GO" id="GO:0097367">
    <property type="term" value="F:carbohydrate derivative binding"/>
    <property type="evidence" value="ECO:0007669"/>
    <property type="project" value="InterPro"/>
</dbReference>
<proteinExistence type="predicted"/>
<dbReference type="Gene3D" id="3.40.50.10490">
    <property type="entry name" value="Glucose-6-phosphate isomerase like protein, domain 1"/>
    <property type="match status" value="1"/>
</dbReference>
<gene>
    <name evidence="3" type="ORF">DWV56_12220</name>
    <name evidence="2" type="ORF">DWW32_11625</name>
</gene>
<dbReference type="PANTHER" id="PTHR30390">
    <property type="entry name" value="SEDOHEPTULOSE 7-PHOSPHATE ISOMERASE / DNAA INITIATOR-ASSOCIATING FACTOR FOR REPLICATION INITIATION"/>
    <property type="match status" value="1"/>
</dbReference>
<accession>A0A395W3U9</accession>
<dbReference type="GeneID" id="66580534"/>
<dbReference type="SUPFAM" id="SSF53697">
    <property type="entry name" value="SIS domain"/>
    <property type="match status" value="1"/>
</dbReference>
<dbReference type="Proteomes" id="UP000284651">
    <property type="component" value="Unassembled WGS sequence"/>
</dbReference>
<dbReference type="GO" id="GO:1901135">
    <property type="term" value="P:carbohydrate derivative metabolic process"/>
    <property type="evidence" value="ECO:0007669"/>
    <property type="project" value="InterPro"/>
</dbReference>
<evidence type="ECO:0000313" key="4">
    <source>
        <dbReference type="Proteomes" id="UP000265489"/>
    </source>
</evidence>
<protein>
    <submittedName>
        <fullName evidence="2">Sugar isomerase domain-containing protein</fullName>
    </submittedName>
</protein>
<evidence type="ECO:0000313" key="3">
    <source>
        <dbReference type="EMBL" id="RGW71784.1"/>
    </source>
</evidence>
<dbReference type="GO" id="GO:0016853">
    <property type="term" value="F:isomerase activity"/>
    <property type="evidence" value="ECO:0007669"/>
    <property type="project" value="UniProtKB-KW"/>
</dbReference>
<dbReference type="RefSeq" id="WP_003865947.1">
    <property type="nucleotide sequence ID" value="NZ_CABLCL010000111.1"/>
</dbReference>
<dbReference type="InterPro" id="IPR046348">
    <property type="entry name" value="SIS_dom_sf"/>
</dbReference>
<evidence type="ECO:0000313" key="5">
    <source>
        <dbReference type="Proteomes" id="UP000284651"/>
    </source>
</evidence>
<dbReference type="NCBIfam" id="NF002805">
    <property type="entry name" value="PRK02947.1"/>
    <property type="match status" value="1"/>
</dbReference>
<dbReference type="CDD" id="cd05013">
    <property type="entry name" value="SIS_RpiR"/>
    <property type="match status" value="1"/>
</dbReference>
<dbReference type="InterPro" id="IPR001347">
    <property type="entry name" value="SIS_dom"/>
</dbReference>
<dbReference type="InterPro" id="IPR035472">
    <property type="entry name" value="RpiR-like_SIS"/>
</dbReference>
<dbReference type="Proteomes" id="UP000265489">
    <property type="component" value="Unassembled WGS sequence"/>
</dbReference>
<dbReference type="InterPro" id="IPR050099">
    <property type="entry name" value="SIS_GmhA/DiaA_subfam"/>
</dbReference>
<dbReference type="PROSITE" id="PS51464">
    <property type="entry name" value="SIS"/>
    <property type="match status" value="1"/>
</dbReference>
<keyword evidence="2" id="KW-0413">Isomerase</keyword>
<dbReference type="EMBL" id="QRYQ01000031">
    <property type="protein sequence ID" value="RGU89332.1"/>
    <property type="molecule type" value="Genomic_DNA"/>
</dbReference>
<feature type="domain" description="SIS" evidence="1">
    <location>
        <begin position="30"/>
        <end position="217"/>
    </location>
</feature>
<dbReference type="PANTHER" id="PTHR30390:SF7">
    <property type="entry name" value="PHOSPHOHEPTOSE ISOMERASE"/>
    <property type="match status" value="1"/>
</dbReference>
<name>A0A395W3U9_9FIRM</name>
<sequence>MKEVFEVGLDIIKKIQETQSEKLEQTGHLMAQAFMDGRKFFVSGSGHSHTMAEEMYARAGGLAFVVPILTSELTMTEHPTKSSHIERLSGYAKILVDLYGVSCGDVVLIASNSGRNAYPIELALEAKNRGAHVVAITSMKHTTAQSSRHSCGKNLYQIADIVIDNCGEVGDCALSIDGLDAKLCPTSSMANSFIAQCINVACAKYLIEHNVEVPVFSSLNCDGTEERNDKLFKKYTRMY</sequence>